<dbReference type="Proteomes" id="UP000095192">
    <property type="component" value="Unassembled WGS sequence"/>
</dbReference>
<keyword evidence="3" id="KW-1185">Reference proteome</keyword>
<feature type="compositionally biased region" description="Low complexity" evidence="1">
    <location>
        <begin position="18"/>
        <end position="32"/>
    </location>
</feature>
<evidence type="ECO:0000313" key="2">
    <source>
        <dbReference type="EMBL" id="OEH80694.1"/>
    </source>
</evidence>
<feature type="region of interest" description="Disordered" evidence="1">
    <location>
        <begin position="18"/>
        <end position="228"/>
    </location>
</feature>
<evidence type="ECO:0000313" key="3">
    <source>
        <dbReference type="Proteomes" id="UP000095192"/>
    </source>
</evidence>
<proteinExistence type="predicted"/>
<feature type="compositionally biased region" description="Basic and acidic residues" evidence="1">
    <location>
        <begin position="156"/>
        <end position="166"/>
    </location>
</feature>
<dbReference type="VEuPathDB" id="ToxoDB:LOC34624502"/>
<dbReference type="VEuPathDB" id="ToxoDB:cyc_08935"/>
<reference evidence="2 3" key="1">
    <citation type="journal article" date="2016" name="BMC Genomics">
        <title>Comparative genomics reveals Cyclospora cayetanensis possesses coccidia-like metabolism and invasion components but unique surface antigens.</title>
        <authorList>
            <person name="Liu S."/>
            <person name="Wang L."/>
            <person name="Zheng H."/>
            <person name="Xu Z."/>
            <person name="Roellig D.M."/>
            <person name="Li N."/>
            <person name="Frace M.A."/>
            <person name="Tang K."/>
            <person name="Arrowood M.J."/>
            <person name="Moss D.M."/>
            <person name="Zhang L."/>
            <person name="Feng Y."/>
            <person name="Xiao L."/>
        </authorList>
    </citation>
    <scope>NUCLEOTIDE SEQUENCE [LARGE SCALE GENOMIC DNA]</scope>
    <source>
        <strain evidence="2 3">CHN_HEN01</strain>
    </source>
</reference>
<dbReference type="InParanoid" id="A0A1D3DB67"/>
<feature type="compositionally biased region" description="Polar residues" evidence="1">
    <location>
        <begin position="143"/>
        <end position="152"/>
    </location>
</feature>
<gene>
    <name evidence="2" type="ORF">cyc_08935</name>
</gene>
<comment type="caution">
    <text evidence="2">The sequence shown here is derived from an EMBL/GenBank/DDBJ whole genome shotgun (WGS) entry which is preliminary data.</text>
</comment>
<feature type="compositionally biased region" description="Basic and acidic residues" evidence="1">
    <location>
        <begin position="132"/>
        <end position="142"/>
    </location>
</feature>
<organism evidence="2 3">
    <name type="scientific">Cyclospora cayetanensis</name>
    <dbReference type="NCBI Taxonomy" id="88456"/>
    <lineage>
        <taxon>Eukaryota</taxon>
        <taxon>Sar</taxon>
        <taxon>Alveolata</taxon>
        <taxon>Apicomplexa</taxon>
        <taxon>Conoidasida</taxon>
        <taxon>Coccidia</taxon>
        <taxon>Eucoccidiorida</taxon>
        <taxon>Eimeriorina</taxon>
        <taxon>Eimeriidae</taxon>
        <taxon>Cyclospora</taxon>
    </lineage>
</organism>
<sequence>MAGMGDLRSLMKTILNSLSASKSSSAKEAASAQTEGFSVEVPAKAKTPTAGVLAAPSAGAAASKRVGRSSKDETKSSETSPGFQNIIEKMSEHIAAASEKAYLEGAPKPGTSASAVSAGGPPPQRQAAAADSRQKENARLNSDDTGTPSLPSSFAEEGKKKGEKGQRTLQGEDLQETEGGGAPPSPHEDEPRSPTQSSDKAPERPKKKRKGEGASKNQLPQPGGIQAFVVMGPDGEVLNFGSTGAFPPAEAFAGIPEAFSRMAQQLGLPIDAHAAESLREALSKLGGFPSEDEGGGGGRQQAFLPQQEASQSIPTKPPKAPQEGLSSEKSAVHSASDPDKEGQDVGPLASKSSKSSKVNKSSTKGSKSSDSSTKGSKSSDSSTKGSKSSDSSTKGSKSSDSSTKGRSGDVPPPFAPPGDGETLFERAMQFMQEADSSVVSALMRTAEEHARRLWGGDVHTIPPPSVLADILKSLPVESSEGPQEKDKDEL</sequence>
<feature type="compositionally biased region" description="Polar residues" evidence="1">
    <location>
        <begin position="303"/>
        <end position="314"/>
    </location>
</feature>
<dbReference type="AlphaFoldDB" id="A0A1D3DB67"/>
<evidence type="ECO:0000256" key="1">
    <source>
        <dbReference type="SAM" id="MobiDB-lite"/>
    </source>
</evidence>
<name>A0A1D3DB67_9EIME</name>
<protein>
    <submittedName>
        <fullName evidence="2">Uncharacterized protein</fullName>
    </submittedName>
</protein>
<dbReference type="EMBL" id="JROU02000004">
    <property type="protein sequence ID" value="OEH80694.1"/>
    <property type="molecule type" value="Genomic_DNA"/>
</dbReference>
<feature type="region of interest" description="Disordered" evidence="1">
    <location>
        <begin position="283"/>
        <end position="421"/>
    </location>
</feature>
<feature type="compositionally biased region" description="Low complexity" evidence="1">
    <location>
        <begin position="50"/>
        <end position="63"/>
    </location>
</feature>
<accession>A0A1D3DB67</accession>
<feature type="compositionally biased region" description="Low complexity" evidence="1">
    <location>
        <begin position="350"/>
        <end position="409"/>
    </location>
</feature>